<protein>
    <recommendedName>
        <fullName evidence="3">DUF695 domain-containing protein</fullName>
    </recommendedName>
</protein>
<dbReference type="Proteomes" id="UP001430679">
    <property type="component" value="Unassembled WGS sequence"/>
</dbReference>
<sequence length="140" mass="16856">MKFFYILNNKNKSVEFGKITSERYKILKDLILSFNDQINCQVISINLSDVEKKIDKLIKEKINKYSDYPNQSNKFYEEINLFILKTYKNKDYKFCNTGFDNNIIFLINIYDSLLKDEKPYQLLFTSTHNEFNEWQSKNIT</sequence>
<name>A0ABS8MFL2_9FLAO</name>
<dbReference type="RefSeq" id="WP_230036893.1">
    <property type="nucleotide sequence ID" value="NZ_JAJJMM010000001.1"/>
</dbReference>
<evidence type="ECO:0000313" key="1">
    <source>
        <dbReference type="EMBL" id="MCC9064158.1"/>
    </source>
</evidence>
<dbReference type="EMBL" id="JAJJMM010000001">
    <property type="protein sequence ID" value="MCC9064158.1"/>
    <property type="molecule type" value="Genomic_DNA"/>
</dbReference>
<accession>A0ABS8MFL2</accession>
<evidence type="ECO:0008006" key="3">
    <source>
        <dbReference type="Google" id="ProtNLM"/>
    </source>
</evidence>
<comment type="caution">
    <text evidence="1">The sequence shown here is derived from an EMBL/GenBank/DDBJ whole genome shotgun (WGS) entry which is preliminary data.</text>
</comment>
<organism evidence="1 2">
    <name type="scientific">Flavobacterium piscisymbiosum</name>
    <dbReference type="NCBI Taxonomy" id="2893753"/>
    <lineage>
        <taxon>Bacteria</taxon>
        <taxon>Pseudomonadati</taxon>
        <taxon>Bacteroidota</taxon>
        <taxon>Flavobacteriia</taxon>
        <taxon>Flavobacteriales</taxon>
        <taxon>Flavobacteriaceae</taxon>
        <taxon>Flavobacterium</taxon>
    </lineage>
</organism>
<gene>
    <name evidence="1" type="ORF">LNP81_14250</name>
</gene>
<proteinExistence type="predicted"/>
<keyword evidence="2" id="KW-1185">Reference proteome</keyword>
<reference evidence="1" key="1">
    <citation type="submission" date="2021-11" db="EMBL/GenBank/DDBJ databases">
        <title>Description of novel Flavobacterium species.</title>
        <authorList>
            <person name="Saticioglu I.B."/>
            <person name="Ay H."/>
            <person name="Altun S."/>
            <person name="Duman M."/>
        </authorList>
    </citation>
    <scope>NUCLEOTIDE SEQUENCE</scope>
    <source>
        <strain evidence="1">F-30</strain>
    </source>
</reference>
<evidence type="ECO:0000313" key="2">
    <source>
        <dbReference type="Proteomes" id="UP001430679"/>
    </source>
</evidence>